<name>A0AAD9NEU5_9ANNE</name>
<evidence type="ECO:0000256" key="1">
    <source>
        <dbReference type="SAM" id="MobiDB-lite"/>
    </source>
</evidence>
<keyword evidence="2" id="KW-0472">Membrane</keyword>
<proteinExistence type="predicted"/>
<evidence type="ECO:0000313" key="3">
    <source>
        <dbReference type="EMBL" id="KAK2165701.1"/>
    </source>
</evidence>
<evidence type="ECO:0000313" key="4">
    <source>
        <dbReference type="Proteomes" id="UP001208570"/>
    </source>
</evidence>
<accession>A0AAD9NEU5</accession>
<dbReference type="Proteomes" id="UP001208570">
    <property type="component" value="Unassembled WGS sequence"/>
</dbReference>
<feature type="region of interest" description="Disordered" evidence="1">
    <location>
        <begin position="1"/>
        <end position="110"/>
    </location>
</feature>
<feature type="compositionally biased region" description="Basic and acidic residues" evidence="1">
    <location>
        <begin position="56"/>
        <end position="68"/>
    </location>
</feature>
<dbReference type="AlphaFoldDB" id="A0AAD9NEU5"/>
<feature type="transmembrane region" description="Helical" evidence="2">
    <location>
        <begin position="182"/>
        <end position="205"/>
    </location>
</feature>
<feature type="compositionally biased region" description="Basic residues" evidence="1">
    <location>
        <begin position="45"/>
        <end position="55"/>
    </location>
</feature>
<gene>
    <name evidence="3" type="ORF">LSH36_46g03015</name>
</gene>
<reference evidence="3" key="1">
    <citation type="journal article" date="2023" name="Mol. Biol. Evol.">
        <title>Third-Generation Sequencing Reveals the Adaptive Role of the Epigenome in Three Deep-Sea Polychaetes.</title>
        <authorList>
            <person name="Perez M."/>
            <person name="Aroh O."/>
            <person name="Sun Y."/>
            <person name="Lan Y."/>
            <person name="Juniper S.K."/>
            <person name="Young C.R."/>
            <person name="Angers B."/>
            <person name="Qian P.Y."/>
        </authorList>
    </citation>
    <scope>NUCLEOTIDE SEQUENCE</scope>
    <source>
        <strain evidence="3">P08H-3</strain>
    </source>
</reference>
<comment type="caution">
    <text evidence="3">The sequence shown here is derived from an EMBL/GenBank/DDBJ whole genome shotgun (WGS) entry which is preliminary data.</text>
</comment>
<keyword evidence="2" id="KW-0812">Transmembrane</keyword>
<dbReference type="EMBL" id="JAODUP010000046">
    <property type="protein sequence ID" value="KAK2165701.1"/>
    <property type="molecule type" value="Genomic_DNA"/>
</dbReference>
<organism evidence="3 4">
    <name type="scientific">Paralvinella palmiformis</name>
    <dbReference type="NCBI Taxonomy" id="53620"/>
    <lineage>
        <taxon>Eukaryota</taxon>
        <taxon>Metazoa</taxon>
        <taxon>Spiralia</taxon>
        <taxon>Lophotrochozoa</taxon>
        <taxon>Annelida</taxon>
        <taxon>Polychaeta</taxon>
        <taxon>Sedentaria</taxon>
        <taxon>Canalipalpata</taxon>
        <taxon>Terebellida</taxon>
        <taxon>Terebelliformia</taxon>
        <taxon>Alvinellidae</taxon>
        <taxon>Paralvinella</taxon>
    </lineage>
</organism>
<protein>
    <submittedName>
        <fullName evidence="3">Uncharacterized protein</fullName>
    </submittedName>
</protein>
<sequence length="351" mass="38359">MSGRLTPTQLGEAGIPDDVFINPDTLPPVSCGEVTRDEQDVAAGRGRKKNKLKAFLKKDKGRKNEPPKLSELGDALGKSHASSTSSKDDIRDVVPVQQQQQQDSKPSKLSSFRGFFATKPAEAATVGGTPELAGSAVQRRVPLRQSFREFFHDTPIVSPSQGGDDVVIATLKEPAASSTCTISVVMFVLFGIIEVLGIVLLVVGLTGNSRKAEHCMVIGPLFLLLGCFVMIGYVFFVLFWMDNPLPCLSDCMAKVNSKIGAVQDPYGLKRPETYANQRTSYHPGLRLPAYIPPASPNARETIPMGYLSTDGQAIDKLDDPPGYKRTVNQDESYRSYRNISYQDDKFVDDII</sequence>
<feature type="transmembrane region" description="Helical" evidence="2">
    <location>
        <begin position="217"/>
        <end position="241"/>
    </location>
</feature>
<keyword evidence="4" id="KW-1185">Reference proteome</keyword>
<evidence type="ECO:0000256" key="2">
    <source>
        <dbReference type="SAM" id="Phobius"/>
    </source>
</evidence>
<keyword evidence="2" id="KW-1133">Transmembrane helix</keyword>